<dbReference type="STRING" id="121224.E0VZ64"/>
<dbReference type="AlphaFoldDB" id="E0VZ64"/>
<dbReference type="Gene3D" id="2.60.120.200">
    <property type="match status" value="4"/>
</dbReference>
<dbReference type="HOGENOM" id="CLU_015093_0_0_1"/>
<evidence type="ECO:0000259" key="3">
    <source>
        <dbReference type="PROSITE" id="PS50060"/>
    </source>
</evidence>
<feature type="domain" description="MAM" evidence="3">
    <location>
        <begin position="589"/>
        <end position="755"/>
    </location>
</feature>
<dbReference type="SMART" id="SM00137">
    <property type="entry name" value="MAM"/>
    <property type="match status" value="4"/>
</dbReference>
<dbReference type="GO" id="GO:0016020">
    <property type="term" value="C:membrane"/>
    <property type="evidence" value="ECO:0007669"/>
    <property type="project" value="InterPro"/>
</dbReference>
<evidence type="ECO:0000256" key="2">
    <source>
        <dbReference type="SAM" id="SignalP"/>
    </source>
</evidence>
<dbReference type="InParanoid" id="E0VZ64"/>
<evidence type="ECO:0000313" key="5">
    <source>
        <dbReference type="EnsemblMetazoa" id="PHUM527170-PA"/>
    </source>
</evidence>
<feature type="domain" description="MAM" evidence="3">
    <location>
        <begin position="406"/>
        <end position="579"/>
    </location>
</feature>
<keyword evidence="2" id="KW-0732">Signal</keyword>
<dbReference type="EMBL" id="AAZO01006396">
    <property type="status" value="NOT_ANNOTATED_CDS"/>
    <property type="molecule type" value="Genomic_DNA"/>
</dbReference>
<feature type="compositionally biased region" description="Polar residues" evidence="1">
    <location>
        <begin position="255"/>
        <end position="272"/>
    </location>
</feature>
<dbReference type="InterPro" id="IPR013320">
    <property type="entry name" value="ConA-like_dom_sf"/>
</dbReference>
<protein>
    <submittedName>
        <fullName evidence="4">Apical endosomal glycoprotein, putative</fullName>
        <ecNumber evidence="4">3.4.21.9</ecNumber>
    </submittedName>
</protein>
<evidence type="ECO:0000256" key="1">
    <source>
        <dbReference type="SAM" id="MobiDB-lite"/>
    </source>
</evidence>
<dbReference type="CDD" id="cd06263">
    <property type="entry name" value="MAM"/>
    <property type="match status" value="4"/>
</dbReference>
<dbReference type="PANTHER" id="PTHR23282">
    <property type="entry name" value="APICAL ENDOSOMAL GLYCOPROTEIN PRECURSOR"/>
    <property type="match status" value="1"/>
</dbReference>
<dbReference type="InterPro" id="IPR051560">
    <property type="entry name" value="MAM_domain-containing"/>
</dbReference>
<sequence>MFLFSIWIINVWLLSLSSFGLTNPLTEIDLDVENLEEINRNKRQETSEICDFGTDVDQITCDWTNKNGSSLKWEFGAGSLSNWLGGPTMDANADGKGGYIFFETSLLVPDSRMAQNALIESAVEPTTSLNGKCISFNYAIDGLSVAGLRVLLHPINEEENDHDTFDRILWSSKDVTDGKWKRAEVLYTFNKEHQIIFEGVAKDLGDPLRRYRGYVAVDNIARQPGSECKGHCTFEGGFCSWYNEDGDDFQWSLGRGSTNPSTGPASDRSSSLHGGMEGGFAFIDSSYPRKPGDIALLSSEDFEATPMNEPLCLRFWTHMYGSGIGTLSVILNDKDEGTDTELWSLSGESGNVWHQAEVPISCPNSFRIIIAGQVGQNQLGNIAIDDVSLIPGSCPISPQVAAITPGDCRFEVDECGWTNASPRERTDDFDWERITGMETRPLMIDHSLGTDKGYFLALGKGNTQRPGSRALLGGKEIKMQFQPRCMTFWYILNEPYIEPPGSSLGSLAIYTKTFDKHNVPIVTPKWQLYNHQGPEWKFAQTFINEINYTIIIEGTWGSSKTNGIIAIDDITFYNGQCSVLPKEAEIRPGDCHFDKDTCGWVIENHKTVPVQSWKLAVNTRRPANLLDKTFGAPEGYVYFDLFNHNAAINEVNFVSPVIPSNKESYCMAFWFAAFGAGEDAQLIIMRQDNTTNEENPKEILWQVQAADLDSQRPLWTPGQLTVDGSTDFNVVMRGMATNGGFAIDDITFSNGGCPTRPEQAKVKSMENV</sequence>
<feature type="domain" description="MAM" evidence="3">
    <location>
        <begin position="230"/>
        <end position="396"/>
    </location>
</feature>
<feature type="signal peptide" evidence="2">
    <location>
        <begin position="1"/>
        <end position="22"/>
    </location>
</feature>
<dbReference type="Proteomes" id="UP000009046">
    <property type="component" value="Unassembled WGS sequence"/>
</dbReference>
<reference evidence="5" key="3">
    <citation type="submission" date="2021-02" db="UniProtKB">
        <authorList>
            <consortium name="EnsemblMetazoa"/>
        </authorList>
    </citation>
    <scope>IDENTIFICATION</scope>
    <source>
        <strain evidence="5">USDA</strain>
    </source>
</reference>
<dbReference type="Pfam" id="PF00629">
    <property type="entry name" value="MAM"/>
    <property type="match status" value="4"/>
</dbReference>
<organism>
    <name type="scientific">Pediculus humanus subsp. corporis</name>
    <name type="common">Body louse</name>
    <dbReference type="NCBI Taxonomy" id="121224"/>
    <lineage>
        <taxon>Eukaryota</taxon>
        <taxon>Metazoa</taxon>
        <taxon>Ecdysozoa</taxon>
        <taxon>Arthropoda</taxon>
        <taxon>Hexapoda</taxon>
        <taxon>Insecta</taxon>
        <taxon>Pterygota</taxon>
        <taxon>Neoptera</taxon>
        <taxon>Paraneoptera</taxon>
        <taxon>Psocodea</taxon>
        <taxon>Troctomorpha</taxon>
        <taxon>Phthiraptera</taxon>
        <taxon>Anoplura</taxon>
        <taxon>Pediculidae</taxon>
        <taxon>Pediculus</taxon>
    </lineage>
</organism>
<evidence type="ECO:0000313" key="4">
    <source>
        <dbReference type="EMBL" id="EEB18670.1"/>
    </source>
</evidence>
<reference evidence="4" key="2">
    <citation type="submission" date="2007-04" db="EMBL/GenBank/DDBJ databases">
        <title>The genome of the human body louse.</title>
        <authorList>
            <consortium name="The Human Body Louse Genome Consortium"/>
            <person name="Kirkness E."/>
            <person name="Walenz B."/>
            <person name="Hass B."/>
            <person name="Bruggner R."/>
            <person name="Strausberg R."/>
        </authorList>
    </citation>
    <scope>NUCLEOTIDE SEQUENCE</scope>
    <source>
        <strain evidence="4">USDA</strain>
    </source>
</reference>
<dbReference type="PANTHER" id="PTHR23282:SF101">
    <property type="entry name" value="MAM DOMAIN-CONTAINING PROTEIN"/>
    <property type="match status" value="1"/>
</dbReference>
<dbReference type="OMA" id="TFWFAAF"/>
<dbReference type="SUPFAM" id="SSF49899">
    <property type="entry name" value="Concanavalin A-like lectins/glucanases"/>
    <property type="match status" value="4"/>
</dbReference>
<feature type="domain" description="MAM" evidence="3">
    <location>
        <begin position="48"/>
        <end position="230"/>
    </location>
</feature>
<dbReference type="RefSeq" id="XP_002431408.1">
    <property type="nucleotide sequence ID" value="XM_002431363.1"/>
</dbReference>
<evidence type="ECO:0000313" key="6">
    <source>
        <dbReference type="Proteomes" id="UP000009046"/>
    </source>
</evidence>
<dbReference type="GO" id="GO:0004252">
    <property type="term" value="F:serine-type endopeptidase activity"/>
    <property type="evidence" value="ECO:0007669"/>
    <property type="project" value="UniProtKB-EC"/>
</dbReference>
<dbReference type="EnsemblMetazoa" id="PHUM527170-RA">
    <property type="protein sequence ID" value="PHUM527170-PA"/>
    <property type="gene ID" value="PHUM527170"/>
</dbReference>
<dbReference type="PROSITE" id="PS50060">
    <property type="entry name" value="MAM_2"/>
    <property type="match status" value="4"/>
</dbReference>
<gene>
    <name evidence="5" type="primary">8234997</name>
    <name evidence="4" type="ORF">Phum_PHUM527170</name>
</gene>
<accession>E0VZ64</accession>
<keyword evidence="4" id="KW-0378">Hydrolase</keyword>
<dbReference type="EMBL" id="DS235849">
    <property type="protein sequence ID" value="EEB18670.1"/>
    <property type="molecule type" value="Genomic_DNA"/>
</dbReference>
<dbReference type="KEGG" id="phu:Phum_PHUM527170"/>
<reference evidence="4" key="1">
    <citation type="submission" date="2007-04" db="EMBL/GenBank/DDBJ databases">
        <title>Annotation of Pediculus humanus corporis strain USDA.</title>
        <authorList>
            <person name="Kirkness E."/>
            <person name="Hannick L."/>
            <person name="Hass B."/>
            <person name="Bruggner R."/>
            <person name="Lawson D."/>
            <person name="Bidwell S."/>
            <person name="Joardar V."/>
            <person name="Caler E."/>
            <person name="Walenz B."/>
            <person name="Inman J."/>
            <person name="Schobel S."/>
            <person name="Galinsky K."/>
            <person name="Amedeo P."/>
            <person name="Strausberg R."/>
        </authorList>
    </citation>
    <scope>NUCLEOTIDE SEQUENCE</scope>
    <source>
        <strain evidence="4">USDA</strain>
    </source>
</reference>
<dbReference type="VEuPathDB" id="VectorBase:PHUM527170"/>
<dbReference type="eggNOG" id="KOG1095">
    <property type="taxonomic scope" value="Eukaryota"/>
</dbReference>
<feature type="region of interest" description="Disordered" evidence="1">
    <location>
        <begin position="253"/>
        <end position="272"/>
    </location>
</feature>
<keyword evidence="6" id="KW-1185">Reference proteome</keyword>
<name>E0VZ64_PEDHC</name>
<dbReference type="InterPro" id="IPR000998">
    <property type="entry name" value="MAM_dom"/>
</dbReference>
<feature type="chain" id="PRO_5011412768" evidence="2">
    <location>
        <begin position="23"/>
        <end position="768"/>
    </location>
</feature>
<dbReference type="EC" id="3.4.21.9" evidence="4"/>
<dbReference type="GeneID" id="8234997"/>
<dbReference type="OrthoDB" id="409956at2759"/>
<proteinExistence type="predicted"/>
<dbReference type="CTD" id="8234997"/>